<evidence type="ECO:0000313" key="3">
    <source>
        <dbReference type="Proteomes" id="UP000557717"/>
    </source>
</evidence>
<protein>
    <submittedName>
        <fullName evidence="2">Acyl carrier protein</fullName>
    </submittedName>
</protein>
<comment type="caution">
    <text evidence="2">The sequence shown here is derived from an EMBL/GenBank/DDBJ whole genome shotgun (WGS) entry which is preliminary data.</text>
</comment>
<dbReference type="Pfam" id="PF00550">
    <property type="entry name" value="PP-binding"/>
    <property type="match status" value="1"/>
</dbReference>
<gene>
    <name evidence="2" type="ORF">HNR46_003914</name>
</gene>
<dbReference type="SUPFAM" id="SSF47336">
    <property type="entry name" value="ACP-like"/>
    <property type="match status" value="1"/>
</dbReference>
<reference evidence="2 3" key="1">
    <citation type="submission" date="2020-08" db="EMBL/GenBank/DDBJ databases">
        <title>Genomic Encyclopedia of Type Strains, Phase IV (KMG-IV): sequencing the most valuable type-strain genomes for metagenomic binning, comparative biology and taxonomic classification.</title>
        <authorList>
            <person name="Goeker M."/>
        </authorList>
    </citation>
    <scope>NUCLEOTIDE SEQUENCE [LARGE SCALE GENOMIC DNA]</scope>
    <source>
        <strain evidence="2 3">YC6886</strain>
    </source>
</reference>
<accession>A0A840V7G4</accession>
<dbReference type="RefSeq" id="WP_184021836.1">
    <property type="nucleotide sequence ID" value="NZ_JACHFD010000031.1"/>
</dbReference>
<feature type="domain" description="Carrier" evidence="1">
    <location>
        <begin position="1"/>
        <end position="75"/>
    </location>
</feature>
<proteinExistence type="predicted"/>
<evidence type="ECO:0000259" key="1">
    <source>
        <dbReference type="PROSITE" id="PS50075"/>
    </source>
</evidence>
<sequence length="75" mass="8176">METELLEILREQILDAEAVATAQTDLFAAGLDSMGIMQLVLAIEETFGIALEPTDLSRDHFRTIDSIAALLKSKA</sequence>
<name>A0A840V7G4_9BACT</name>
<dbReference type="InterPro" id="IPR036736">
    <property type="entry name" value="ACP-like_sf"/>
</dbReference>
<dbReference type="Gene3D" id="1.10.1200.10">
    <property type="entry name" value="ACP-like"/>
    <property type="match status" value="1"/>
</dbReference>
<organism evidence="2 3">
    <name type="scientific">Haloferula luteola</name>
    <dbReference type="NCBI Taxonomy" id="595692"/>
    <lineage>
        <taxon>Bacteria</taxon>
        <taxon>Pseudomonadati</taxon>
        <taxon>Verrucomicrobiota</taxon>
        <taxon>Verrucomicrobiia</taxon>
        <taxon>Verrucomicrobiales</taxon>
        <taxon>Verrucomicrobiaceae</taxon>
        <taxon>Haloferula</taxon>
    </lineage>
</organism>
<dbReference type="EMBL" id="JACHFD010000031">
    <property type="protein sequence ID" value="MBB5353653.1"/>
    <property type="molecule type" value="Genomic_DNA"/>
</dbReference>
<evidence type="ECO:0000313" key="2">
    <source>
        <dbReference type="EMBL" id="MBB5353653.1"/>
    </source>
</evidence>
<dbReference type="PROSITE" id="PS50075">
    <property type="entry name" value="CARRIER"/>
    <property type="match status" value="1"/>
</dbReference>
<dbReference type="Proteomes" id="UP000557717">
    <property type="component" value="Unassembled WGS sequence"/>
</dbReference>
<dbReference type="InterPro" id="IPR009081">
    <property type="entry name" value="PP-bd_ACP"/>
</dbReference>
<keyword evidence="3" id="KW-1185">Reference proteome</keyword>
<dbReference type="AlphaFoldDB" id="A0A840V7G4"/>